<comment type="caution">
    <text evidence="2">The sequence shown here is derived from an EMBL/GenBank/DDBJ whole genome shotgun (WGS) entry which is preliminary data.</text>
</comment>
<evidence type="ECO:0000313" key="2">
    <source>
        <dbReference type="EMBL" id="GFP91292.1"/>
    </source>
</evidence>
<keyword evidence="1" id="KW-0812">Transmembrane</keyword>
<keyword evidence="3" id="KW-1185">Reference proteome</keyword>
<keyword evidence="1" id="KW-1133">Transmembrane helix</keyword>
<dbReference type="EMBL" id="BMAC01000240">
    <property type="protein sequence ID" value="GFP91292.1"/>
    <property type="molecule type" value="Genomic_DNA"/>
</dbReference>
<feature type="transmembrane region" description="Helical" evidence="1">
    <location>
        <begin position="47"/>
        <end position="70"/>
    </location>
</feature>
<name>A0A830BZH5_9LAMI</name>
<evidence type="ECO:0000256" key="1">
    <source>
        <dbReference type="SAM" id="Phobius"/>
    </source>
</evidence>
<dbReference type="OrthoDB" id="4211at2759"/>
<dbReference type="PANTHER" id="PTHR32098">
    <property type="entry name" value="LYCOPENE BETA/EPSILON CYCLASE PROTEIN"/>
    <property type="match status" value="1"/>
</dbReference>
<dbReference type="PANTHER" id="PTHR32098:SF5">
    <property type="entry name" value="LYCOPENE BETA_EPSILON CYCLASE PROTEIN"/>
    <property type="match status" value="1"/>
</dbReference>
<sequence>MGVSLPPKESNLFKLIVRIMESIPVNGEVGGAGGAYSYNALKTLDDVWSSICSSSLAWGGTLVILIAMALSCNGLRVGIVEKSVFRGSEQEWNISRKEILELVEFGFLKEDDIDHVTTSKQESLVDHRLLVYEQWRQGRRRLVYSGEALILYAGSVHLGLDFRTRF</sequence>
<gene>
    <name evidence="2" type="ORF">PHJA_001273200</name>
</gene>
<keyword evidence="1" id="KW-0472">Membrane</keyword>
<dbReference type="Proteomes" id="UP000653305">
    <property type="component" value="Unassembled WGS sequence"/>
</dbReference>
<evidence type="ECO:0000313" key="3">
    <source>
        <dbReference type="Proteomes" id="UP000653305"/>
    </source>
</evidence>
<accession>A0A830BZH5</accession>
<protein>
    <submittedName>
        <fullName evidence="2">Uncharacterized protein</fullName>
    </submittedName>
</protein>
<reference evidence="2" key="1">
    <citation type="submission" date="2020-07" db="EMBL/GenBank/DDBJ databases">
        <title>Ethylene signaling mediates host invasion by parasitic plants.</title>
        <authorList>
            <person name="Yoshida S."/>
        </authorList>
    </citation>
    <scope>NUCLEOTIDE SEQUENCE</scope>
    <source>
        <strain evidence="2">Okayama</strain>
    </source>
</reference>
<dbReference type="AlphaFoldDB" id="A0A830BZH5"/>
<proteinExistence type="predicted"/>
<organism evidence="2 3">
    <name type="scientific">Phtheirospermum japonicum</name>
    <dbReference type="NCBI Taxonomy" id="374723"/>
    <lineage>
        <taxon>Eukaryota</taxon>
        <taxon>Viridiplantae</taxon>
        <taxon>Streptophyta</taxon>
        <taxon>Embryophyta</taxon>
        <taxon>Tracheophyta</taxon>
        <taxon>Spermatophyta</taxon>
        <taxon>Magnoliopsida</taxon>
        <taxon>eudicotyledons</taxon>
        <taxon>Gunneridae</taxon>
        <taxon>Pentapetalae</taxon>
        <taxon>asterids</taxon>
        <taxon>lamiids</taxon>
        <taxon>Lamiales</taxon>
        <taxon>Orobanchaceae</taxon>
        <taxon>Orobanchaceae incertae sedis</taxon>
        <taxon>Phtheirospermum</taxon>
    </lineage>
</organism>